<gene>
    <name evidence="2" type="ORF">AKJ09_03168</name>
</gene>
<dbReference type="EMBL" id="CP012333">
    <property type="protein sequence ID" value="AKU96504.1"/>
    <property type="molecule type" value="Genomic_DNA"/>
</dbReference>
<evidence type="ECO:0000313" key="3">
    <source>
        <dbReference type="Proteomes" id="UP000064967"/>
    </source>
</evidence>
<sequence length="207" mass="20783">MFRSSAAFVPVLASLLAIAGGCSSGSEGGSGAGAVSSVDSSKRVDSLSDAEAKQYCEDGQSYTTSQMKALDTKRIGCGFTAQFTAGIGAQSDADAQAKCRTQFDECMNKPDDAGDAGTGDAETDDSCASFKNQTQGCSATVGEMNQCVADQIAALKALAGKDFCADAKVRTQSDQPGSPVATPASCTALASKCPSLFGGTDDSSNGG</sequence>
<dbReference type="PROSITE" id="PS51257">
    <property type="entry name" value="PROKAR_LIPOPROTEIN"/>
    <property type="match status" value="1"/>
</dbReference>
<dbReference type="STRING" id="1391654.AKJ09_03168"/>
<feature type="signal peptide" evidence="1">
    <location>
        <begin position="1"/>
        <end position="19"/>
    </location>
</feature>
<proteinExistence type="predicted"/>
<dbReference type="PATRIC" id="fig|1391654.3.peg.3204"/>
<dbReference type="AlphaFoldDB" id="A0A0K1PTP3"/>
<accession>A0A0K1PTP3</accession>
<evidence type="ECO:0000256" key="1">
    <source>
        <dbReference type="SAM" id="SignalP"/>
    </source>
</evidence>
<keyword evidence="1" id="KW-0732">Signal</keyword>
<keyword evidence="3" id="KW-1185">Reference proteome</keyword>
<dbReference type="Proteomes" id="UP000064967">
    <property type="component" value="Chromosome"/>
</dbReference>
<name>A0A0K1PTP3_9BACT</name>
<feature type="chain" id="PRO_5005465996" description="Secreted protein" evidence="1">
    <location>
        <begin position="20"/>
        <end position="207"/>
    </location>
</feature>
<protein>
    <recommendedName>
        <fullName evidence="4">Secreted protein</fullName>
    </recommendedName>
</protein>
<dbReference type="KEGG" id="llu:AKJ09_03168"/>
<evidence type="ECO:0008006" key="4">
    <source>
        <dbReference type="Google" id="ProtNLM"/>
    </source>
</evidence>
<evidence type="ECO:0000313" key="2">
    <source>
        <dbReference type="EMBL" id="AKU96504.1"/>
    </source>
</evidence>
<organism evidence="2 3">
    <name type="scientific">Labilithrix luteola</name>
    <dbReference type="NCBI Taxonomy" id="1391654"/>
    <lineage>
        <taxon>Bacteria</taxon>
        <taxon>Pseudomonadati</taxon>
        <taxon>Myxococcota</taxon>
        <taxon>Polyangia</taxon>
        <taxon>Polyangiales</taxon>
        <taxon>Labilitrichaceae</taxon>
        <taxon>Labilithrix</taxon>
    </lineage>
</organism>
<reference evidence="2 3" key="1">
    <citation type="submission" date="2015-08" db="EMBL/GenBank/DDBJ databases">
        <authorList>
            <person name="Babu N.S."/>
            <person name="Beckwith C.J."/>
            <person name="Beseler K.G."/>
            <person name="Brison A."/>
            <person name="Carone J.V."/>
            <person name="Caskin T.P."/>
            <person name="Diamond M."/>
            <person name="Durham M.E."/>
            <person name="Foxe J.M."/>
            <person name="Go M."/>
            <person name="Henderson B.A."/>
            <person name="Jones I.B."/>
            <person name="McGettigan J.A."/>
            <person name="Micheletti S.J."/>
            <person name="Nasrallah M.E."/>
            <person name="Ortiz D."/>
            <person name="Piller C.R."/>
            <person name="Privatt S.R."/>
            <person name="Schneider S.L."/>
            <person name="Sharp S."/>
            <person name="Smith T.C."/>
            <person name="Stanton J.D."/>
            <person name="Ullery H.E."/>
            <person name="Wilson R.J."/>
            <person name="Serrano M.G."/>
            <person name="Buck G."/>
            <person name="Lee V."/>
            <person name="Wang Y."/>
            <person name="Carvalho R."/>
            <person name="Voegtly L."/>
            <person name="Shi R."/>
            <person name="Duckworth R."/>
            <person name="Johnson A."/>
            <person name="Loviza R."/>
            <person name="Walstead R."/>
            <person name="Shah Z."/>
            <person name="Kiflezghi M."/>
            <person name="Wade K."/>
            <person name="Ball S.L."/>
            <person name="Bradley K.W."/>
            <person name="Asai D.J."/>
            <person name="Bowman C.A."/>
            <person name="Russell D.A."/>
            <person name="Pope W.H."/>
            <person name="Jacobs-Sera D."/>
            <person name="Hendrix R.W."/>
            <person name="Hatfull G.F."/>
        </authorList>
    </citation>
    <scope>NUCLEOTIDE SEQUENCE [LARGE SCALE GENOMIC DNA]</scope>
    <source>
        <strain evidence="2 3">DSM 27648</strain>
    </source>
</reference>